<feature type="chain" id="PRO_5020499024" description="Copper-binding protein MbnP-like domain-containing protein" evidence="1">
    <location>
        <begin position="18"/>
        <end position="274"/>
    </location>
</feature>
<feature type="signal peptide" evidence="1">
    <location>
        <begin position="1"/>
        <end position="17"/>
    </location>
</feature>
<protein>
    <recommendedName>
        <fullName evidence="2">Copper-binding protein MbnP-like domain-containing protein</fullName>
    </recommendedName>
</protein>
<evidence type="ECO:0000313" key="4">
    <source>
        <dbReference type="Proteomes" id="UP000293162"/>
    </source>
</evidence>
<sequence>MKKILLMLLCAISVANAQKTGSLSIRFDHFLGNEPLILNDKKYKNATGDEFNVSLFQYFVSNIKLIRKDGSTYDIPQDKSYFLIRESNKDSKTITLTDIPKGKFTGTSFLIGIDSTRSTSEIGYRKGCLDVGGDAKDMYWAWNSGYIFVKMEGTSPQSTAKNNMFMYHIGLFGGIGNKKTLNNIRYATIDFGKETLRIKDSKNIPQITIKADASKILNGETNIEIAKNPTVMGGPFSAKIAENYKTMFSFVGLGTLVANADKDKNALGMNQEQK</sequence>
<evidence type="ECO:0000256" key="1">
    <source>
        <dbReference type="SAM" id="SignalP"/>
    </source>
</evidence>
<name>A0A4Q5LYA6_9BACT</name>
<gene>
    <name evidence="3" type="ORF">EWM59_16260</name>
</gene>
<proteinExistence type="predicted"/>
<evidence type="ECO:0000313" key="3">
    <source>
        <dbReference type="EMBL" id="RYU94513.1"/>
    </source>
</evidence>
<dbReference type="Proteomes" id="UP000293162">
    <property type="component" value="Unassembled WGS sequence"/>
</dbReference>
<organism evidence="3 4">
    <name type="scientific">Emticicia agri</name>
    <dbReference type="NCBI Taxonomy" id="2492393"/>
    <lineage>
        <taxon>Bacteria</taxon>
        <taxon>Pseudomonadati</taxon>
        <taxon>Bacteroidota</taxon>
        <taxon>Cytophagia</taxon>
        <taxon>Cytophagales</taxon>
        <taxon>Leadbetterellaceae</taxon>
        <taxon>Emticicia</taxon>
    </lineage>
</organism>
<evidence type="ECO:0000259" key="2">
    <source>
        <dbReference type="Pfam" id="PF20243"/>
    </source>
</evidence>
<comment type="caution">
    <text evidence="3">The sequence shown here is derived from an EMBL/GenBank/DDBJ whole genome shotgun (WGS) entry which is preliminary data.</text>
</comment>
<reference evidence="3 4" key="1">
    <citation type="submission" date="2019-02" db="EMBL/GenBank/DDBJ databases">
        <title>Bacterial novel species Emticicia sp. 17J42-9 isolated from soil.</title>
        <authorList>
            <person name="Jung H.-Y."/>
        </authorList>
    </citation>
    <scope>NUCLEOTIDE SEQUENCE [LARGE SCALE GENOMIC DNA]</scope>
    <source>
        <strain evidence="3 4">17J42-9</strain>
    </source>
</reference>
<accession>A0A4Q5LYA6</accession>
<dbReference type="EMBL" id="SEWF01000024">
    <property type="protein sequence ID" value="RYU94513.1"/>
    <property type="molecule type" value="Genomic_DNA"/>
</dbReference>
<keyword evidence="4" id="KW-1185">Reference proteome</keyword>
<dbReference type="RefSeq" id="WP_130022287.1">
    <property type="nucleotide sequence ID" value="NZ_SEWF01000024.1"/>
</dbReference>
<feature type="domain" description="Copper-binding protein MbnP-like" evidence="2">
    <location>
        <begin position="20"/>
        <end position="232"/>
    </location>
</feature>
<dbReference type="InterPro" id="IPR046863">
    <property type="entry name" value="MbnP-like_dom"/>
</dbReference>
<dbReference type="OrthoDB" id="1422031at2"/>
<dbReference type="Pfam" id="PF20243">
    <property type="entry name" value="MbnP"/>
    <property type="match status" value="1"/>
</dbReference>
<dbReference type="AlphaFoldDB" id="A0A4Q5LYA6"/>
<keyword evidence="1" id="KW-0732">Signal</keyword>